<proteinExistence type="predicted"/>
<name>A0A0H3C746_CAUVN</name>
<feature type="compositionally biased region" description="Pro residues" evidence="1">
    <location>
        <begin position="124"/>
        <end position="138"/>
    </location>
</feature>
<dbReference type="RefSeq" id="YP_002516455.1">
    <property type="nucleotide sequence ID" value="NC_011916.1"/>
</dbReference>
<dbReference type="KEGG" id="ccs:CCNA_01082"/>
<dbReference type="HOGENOM" id="CLU_701487_0_0_5"/>
<gene>
    <name evidence="2" type="ordered locus">CCNA_01082</name>
</gene>
<feature type="compositionally biased region" description="Pro residues" evidence="1">
    <location>
        <begin position="327"/>
        <end position="336"/>
    </location>
</feature>
<dbReference type="Proteomes" id="UP000001364">
    <property type="component" value="Chromosome"/>
</dbReference>
<evidence type="ECO:0000256" key="1">
    <source>
        <dbReference type="SAM" id="MobiDB-lite"/>
    </source>
</evidence>
<protein>
    <submittedName>
        <fullName evidence="2">Uncharacterized protein</fullName>
    </submittedName>
</protein>
<dbReference type="EMBL" id="CP001340">
    <property type="protein sequence ID" value="ACL94547.1"/>
    <property type="molecule type" value="Genomic_DNA"/>
</dbReference>
<organism evidence="2 3">
    <name type="scientific">Caulobacter vibrioides (strain NA1000 / CB15N)</name>
    <name type="common">Caulobacter crescentus</name>
    <dbReference type="NCBI Taxonomy" id="565050"/>
    <lineage>
        <taxon>Bacteria</taxon>
        <taxon>Pseudomonadati</taxon>
        <taxon>Pseudomonadota</taxon>
        <taxon>Alphaproteobacteria</taxon>
        <taxon>Caulobacterales</taxon>
        <taxon>Caulobacteraceae</taxon>
        <taxon>Caulobacter</taxon>
    </lineage>
</organism>
<dbReference type="PATRIC" id="fig|565050.3.peg.1065"/>
<dbReference type="AlphaFoldDB" id="A0A0H3C746"/>
<evidence type="ECO:0000313" key="2">
    <source>
        <dbReference type="EMBL" id="ACL94547.1"/>
    </source>
</evidence>
<reference evidence="2 3" key="1">
    <citation type="journal article" date="2010" name="J. Bacteriol.">
        <title>The genetic basis of laboratory adaptation in Caulobacter crescentus.</title>
        <authorList>
            <person name="Marks M.E."/>
            <person name="Castro-Rojas C.M."/>
            <person name="Teiling C."/>
            <person name="Du L."/>
            <person name="Kapatral V."/>
            <person name="Walunas T.L."/>
            <person name="Crosson S."/>
        </authorList>
    </citation>
    <scope>NUCLEOTIDE SEQUENCE [LARGE SCALE GENOMIC DNA]</scope>
    <source>
        <strain evidence="3">NA1000 / CB15N</strain>
    </source>
</reference>
<sequence length="344" mass="37310">MGMSRSHPDARPTWFRLSDDSWAQIADEYKNGATADALSAKWKVAARTIYRRAGLGGWTKKAHGDTVAREHAAAFEAQAEAARRAALGGAGPLPGELWLTGDEDADAEALNAFDPAFAAASGRAPPPPSPLPPPPPLSTDPSDLKAATLARLAAAIQSGRDQEALRLATLADRLTRLASADEEGLGSFPGGGAADGDEPYDAERARLLMTGFVDWRPTRAQVEHETAYMFRSIYLIALAMLVKPDTVPGLFKRRVRRFRRDYLGEDDPEALEAAEIITEALLREQELVAMDFTGGEPRPARKLPARTWPPPRPPYPSRKDLAKEATPLPPAEPPPGAVRYGRRR</sequence>
<feature type="region of interest" description="Disordered" evidence="1">
    <location>
        <begin position="292"/>
        <end position="344"/>
    </location>
</feature>
<dbReference type="OrthoDB" id="7206355at2"/>
<feature type="compositionally biased region" description="Pro residues" evidence="1">
    <location>
        <begin position="307"/>
        <end position="316"/>
    </location>
</feature>
<feature type="region of interest" description="Disordered" evidence="1">
    <location>
        <begin position="118"/>
        <end position="142"/>
    </location>
</feature>
<dbReference type="GeneID" id="7329833"/>
<accession>A0A0H3C746</accession>
<dbReference type="RefSeq" id="WP_010918914.1">
    <property type="nucleotide sequence ID" value="NC_011916.1"/>
</dbReference>
<keyword evidence="3" id="KW-1185">Reference proteome</keyword>
<evidence type="ECO:0000313" key="3">
    <source>
        <dbReference type="Proteomes" id="UP000001364"/>
    </source>
</evidence>